<gene>
    <name evidence="10" type="primary">nad5</name>
</gene>
<feature type="transmembrane region" description="Helical" evidence="8">
    <location>
        <begin position="191"/>
        <end position="210"/>
    </location>
</feature>
<dbReference type="InterPro" id="IPR003945">
    <property type="entry name" value="NU5C-like"/>
</dbReference>
<protein>
    <recommendedName>
        <fullName evidence="2">NADH:ubiquinone reductase (H(+)-translocating)</fullName>
        <ecNumber evidence="2">7.1.1.2</ecNumber>
    </recommendedName>
    <alternativeName>
        <fullName evidence="6">NADH dehydrogenase subunit 5</fullName>
    </alternativeName>
</protein>
<evidence type="ECO:0000256" key="4">
    <source>
        <dbReference type="ARBA" id="ARBA00022989"/>
    </source>
</evidence>
<feature type="transmembrane region" description="Helical" evidence="8">
    <location>
        <begin position="311"/>
        <end position="334"/>
    </location>
</feature>
<accession>A0A4Y5SEB1</accession>
<dbReference type="Pfam" id="PF00361">
    <property type="entry name" value="Proton_antipo_M"/>
    <property type="match status" value="1"/>
</dbReference>
<evidence type="ECO:0000256" key="6">
    <source>
        <dbReference type="ARBA" id="ARBA00031027"/>
    </source>
</evidence>
<dbReference type="EC" id="7.1.1.2" evidence="2"/>
<feature type="transmembrane region" description="Helical" evidence="8">
    <location>
        <begin position="216"/>
        <end position="241"/>
    </location>
</feature>
<dbReference type="GO" id="GO:0003954">
    <property type="term" value="F:NADH dehydrogenase activity"/>
    <property type="evidence" value="ECO:0007669"/>
    <property type="project" value="TreeGrafter"/>
</dbReference>
<feature type="domain" description="NADH:quinone oxidoreductase/Mrp antiporter transmembrane" evidence="9">
    <location>
        <begin position="97"/>
        <end position="363"/>
    </location>
</feature>
<organism evidence="10">
    <name type="scientific">Amphimerus sp. JM-2019</name>
    <dbReference type="NCBI Taxonomy" id="2588351"/>
    <lineage>
        <taxon>Eukaryota</taxon>
        <taxon>Metazoa</taxon>
        <taxon>Spiralia</taxon>
        <taxon>Lophotrochozoa</taxon>
        <taxon>Platyhelminthes</taxon>
        <taxon>Trematoda</taxon>
        <taxon>Digenea</taxon>
        <taxon>Opisthorchiida</taxon>
        <taxon>Opisthorchiata</taxon>
        <taxon>Opisthorchiidae</taxon>
        <taxon>Amphimerus</taxon>
    </lineage>
</organism>
<evidence type="ECO:0000313" key="10">
    <source>
        <dbReference type="EMBL" id="QDA21739.1"/>
    </source>
</evidence>
<keyword evidence="5 8" id="KW-0472">Membrane</keyword>
<dbReference type="PANTHER" id="PTHR42829:SF2">
    <property type="entry name" value="NADH-UBIQUINONE OXIDOREDUCTASE CHAIN 5"/>
    <property type="match status" value="1"/>
</dbReference>
<feature type="transmembrane region" description="Helical" evidence="8">
    <location>
        <begin position="130"/>
        <end position="153"/>
    </location>
</feature>
<dbReference type="GO" id="GO:0042773">
    <property type="term" value="P:ATP synthesis coupled electron transport"/>
    <property type="evidence" value="ECO:0007669"/>
    <property type="project" value="InterPro"/>
</dbReference>
<evidence type="ECO:0000259" key="9">
    <source>
        <dbReference type="Pfam" id="PF00361"/>
    </source>
</evidence>
<evidence type="ECO:0000256" key="3">
    <source>
        <dbReference type="ARBA" id="ARBA00022692"/>
    </source>
</evidence>
<feature type="transmembrane region" description="Helical" evidence="8">
    <location>
        <begin position="47"/>
        <end position="67"/>
    </location>
</feature>
<dbReference type="InterPro" id="IPR001750">
    <property type="entry name" value="ND/Mrp_TM"/>
</dbReference>
<feature type="transmembrane region" description="Helical" evidence="8">
    <location>
        <begin position="346"/>
        <end position="368"/>
    </location>
</feature>
<sequence length="525" mass="57707">MIALLLVFCLLVSLLFWSGGYVGWCWSVSPLGFVFRGYFFDFLLDDLGVLCLSMLLFCGSVALFYCYHYLGASSDSFSLYFLMVWFLGVMCVLVLSGSVLFSLVFWEYLGLVSFFLILFYSNMSSLRASLVTVFASRFGDVSLFFLVMVVLGWLDVGGFLIGILLLLVVLSKSACYPFISWLLEAMRAPTPVSSLVHSSTLVAAGVWFFFRYSSVFADSVLCFILLMSFVTVFVSAGCALVFNDLKKLVALSTCNNVSWCLIFFICGDLDLALLQLLTHGVCKCYLFMVVGDLMSLSGGSQSSLGVYLSRYVGNLGVFLQSLLLVSLCGLPFLGVFFSKHVLFSEVVYVFGLGYFVLFVFGFLLSYAYSLRFVLLLLKGLGGLSVGYSSSFILVSFVSFLGTLVNSWGGGALEESSGLSLVSSLLLLVIQLSGCALGYFIFSNEGVFSPFFCSTLFMSDGVVKGLYGGYLGFSSSSILSFYRWEVYLAGLFPRVWEFGWSVFSFNILVLGLCLLMFLSLFSGGVV</sequence>
<evidence type="ECO:0000256" key="1">
    <source>
        <dbReference type="ARBA" id="ARBA00004141"/>
    </source>
</evidence>
<evidence type="ECO:0000256" key="8">
    <source>
        <dbReference type="SAM" id="Phobius"/>
    </source>
</evidence>
<dbReference type="AlphaFoldDB" id="A0A4Y5SEB1"/>
<keyword evidence="3 8" id="KW-0812">Transmembrane</keyword>
<reference evidence="10" key="1">
    <citation type="journal article" date="2019" name="Acta Trop.">
        <title>Characterization of the mitochondrial genome sequences of the liver fluke Amphimerus sp. (Trematoda: Opisthorchiidae) from Ecuador and phylogenetic implications.</title>
        <authorList>
            <person name="Ma J."/>
            <person name="He J.-J."/>
            <person name="Zhou C.-Y."/>
            <person name="Sun M.-M."/>
            <person name="Cevallos W."/>
            <person name="Sugiyama H."/>
            <person name="Zhu X.-Q."/>
            <person name="Calvopina M."/>
        </authorList>
    </citation>
    <scope>NUCLEOTIDE SEQUENCE</scope>
</reference>
<feature type="transmembrane region" description="Helical" evidence="8">
    <location>
        <begin position="461"/>
        <end position="481"/>
    </location>
</feature>
<evidence type="ECO:0000256" key="5">
    <source>
        <dbReference type="ARBA" id="ARBA00023136"/>
    </source>
</evidence>
<name>A0A4Y5SEB1_9TREM</name>
<feature type="transmembrane region" description="Helical" evidence="8">
    <location>
        <begin position="159"/>
        <end position="179"/>
    </location>
</feature>
<dbReference type="GO" id="GO:0016020">
    <property type="term" value="C:membrane"/>
    <property type="evidence" value="ECO:0007669"/>
    <property type="project" value="UniProtKB-SubCell"/>
</dbReference>
<geneLocation type="mitochondrion" evidence="10"/>
<keyword evidence="10" id="KW-0496">Mitochondrion</keyword>
<feature type="transmembrane region" description="Helical" evidence="8">
    <location>
        <begin position="105"/>
        <end position="123"/>
    </location>
</feature>
<proteinExistence type="predicted"/>
<dbReference type="GO" id="GO:0015990">
    <property type="term" value="P:electron transport coupled proton transport"/>
    <property type="evidence" value="ECO:0007669"/>
    <property type="project" value="TreeGrafter"/>
</dbReference>
<feature type="transmembrane region" description="Helical" evidence="8">
    <location>
        <begin position="501"/>
        <end position="520"/>
    </location>
</feature>
<dbReference type="PRINTS" id="PR01434">
    <property type="entry name" value="NADHDHGNASE5"/>
</dbReference>
<comment type="catalytic activity">
    <reaction evidence="7">
        <text>a ubiquinone + NADH + 5 H(+)(in) = a ubiquinol + NAD(+) + 4 H(+)(out)</text>
        <dbReference type="Rhea" id="RHEA:29091"/>
        <dbReference type="Rhea" id="RHEA-COMP:9565"/>
        <dbReference type="Rhea" id="RHEA-COMP:9566"/>
        <dbReference type="ChEBI" id="CHEBI:15378"/>
        <dbReference type="ChEBI" id="CHEBI:16389"/>
        <dbReference type="ChEBI" id="CHEBI:17976"/>
        <dbReference type="ChEBI" id="CHEBI:57540"/>
        <dbReference type="ChEBI" id="CHEBI:57945"/>
        <dbReference type="EC" id="7.1.1.2"/>
    </reaction>
</comment>
<dbReference type="EMBL" id="MK238506">
    <property type="protein sequence ID" value="QDA21739.1"/>
    <property type="molecule type" value="Genomic_DNA"/>
</dbReference>
<feature type="transmembrane region" description="Helical" evidence="8">
    <location>
        <begin position="248"/>
        <end position="265"/>
    </location>
</feature>
<dbReference type="PANTHER" id="PTHR42829">
    <property type="entry name" value="NADH-UBIQUINONE OXIDOREDUCTASE CHAIN 5"/>
    <property type="match status" value="1"/>
</dbReference>
<dbReference type="GO" id="GO:0008137">
    <property type="term" value="F:NADH dehydrogenase (ubiquinone) activity"/>
    <property type="evidence" value="ECO:0007669"/>
    <property type="project" value="UniProtKB-EC"/>
</dbReference>
<keyword evidence="4 8" id="KW-1133">Transmembrane helix</keyword>
<comment type="subcellular location">
    <subcellularLocation>
        <location evidence="1">Membrane</location>
        <topology evidence="1">Multi-pass membrane protein</topology>
    </subcellularLocation>
</comment>
<evidence type="ECO:0000256" key="7">
    <source>
        <dbReference type="ARBA" id="ARBA00049551"/>
    </source>
</evidence>
<evidence type="ECO:0000256" key="2">
    <source>
        <dbReference type="ARBA" id="ARBA00012944"/>
    </source>
</evidence>
<feature type="transmembrane region" description="Helical" evidence="8">
    <location>
        <begin position="380"/>
        <end position="400"/>
    </location>
</feature>
<feature type="transmembrane region" description="Helical" evidence="8">
    <location>
        <begin position="79"/>
        <end position="99"/>
    </location>
</feature>
<feature type="transmembrane region" description="Helical" evidence="8">
    <location>
        <begin position="420"/>
        <end position="441"/>
    </location>
</feature>